<dbReference type="PROSITE" id="PS51450">
    <property type="entry name" value="LRR"/>
    <property type="match status" value="1"/>
</dbReference>
<keyword evidence="4" id="KW-0175">Coiled coil</keyword>
<dbReference type="InterPro" id="IPR032675">
    <property type="entry name" value="LRR_dom_sf"/>
</dbReference>
<evidence type="ECO:0000313" key="7">
    <source>
        <dbReference type="Proteomes" id="UP000039865"/>
    </source>
</evidence>
<accession>A0A078A6H8</accession>
<dbReference type="GO" id="GO:0005096">
    <property type="term" value="F:GTPase activator activity"/>
    <property type="evidence" value="ECO:0007669"/>
    <property type="project" value="UniProtKB-KW"/>
</dbReference>
<dbReference type="PANTHER" id="PTHR24113">
    <property type="entry name" value="RAN GTPASE-ACTIVATING PROTEIN 1"/>
    <property type="match status" value="1"/>
</dbReference>
<protein>
    <submittedName>
        <fullName evidence="6">Leucine rich repeat family protein</fullName>
    </submittedName>
</protein>
<dbReference type="SMART" id="SM00368">
    <property type="entry name" value="LRR_RI"/>
    <property type="match status" value="7"/>
</dbReference>
<organism evidence="6 7">
    <name type="scientific">Stylonychia lemnae</name>
    <name type="common">Ciliate</name>
    <dbReference type="NCBI Taxonomy" id="5949"/>
    <lineage>
        <taxon>Eukaryota</taxon>
        <taxon>Sar</taxon>
        <taxon>Alveolata</taxon>
        <taxon>Ciliophora</taxon>
        <taxon>Intramacronucleata</taxon>
        <taxon>Spirotrichea</taxon>
        <taxon>Stichotrichia</taxon>
        <taxon>Sporadotrichida</taxon>
        <taxon>Oxytrichidae</taxon>
        <taxon>Stylonychinae</taxon>
        <taxon>Stylonychia</taxon>
    </lineage>
</organism>
<evidence type="ECO:0000313" key="6">
    <source>
        <dbReference type="EMBL" id="CDW76329.1"/>
    </source>
</evidence>
<name>A0A078A6H8_STYLE</name>
<dbReference type="OrthoDB" id="415435at2759"/>
<dbReference type="Gene3D" id="3.80.10.10">
    <property type="entry name" value="Ribonuclease Inhibitor"/>
    <property type="match status" value="3"/>
</dbReference>
<reference evidence="6 7" key="1">
    <citation type="submission" date="2014-06" db="EMBL/GenBank/DDBJ databases">
        <authorList>
            <person name="Swart Estienne"/>
        </authorList>
    </citation>
    <scope>NUCLEOTIDE SEQUENCE [LARGE SCALE GENOMIC DNA]</scope>
    <source>
        <strain evidence="6 7">130c</strain>
    </source>
</reference>
<feature type="compositionally biased region" description="Basic residues" evidence="5">
    <location>
        <begin position="888"/>
        <end position="900"/>
    </location>
</feature>
<dbReference type="PANTHER" id="PTHR24113:SF12">
    <property type="entry name" value="RAN GTPASE-ACTIVATING PROTEIN 1"/>
    <property type="match status" value="1"/>
</dbReference>
<dbReference type="InterPro" id="IPR001611">
    <property type="entry name" value="Leu-rich_rpt"/>
</dbReference>
<dbReference type="Proteomes" id="UP000039865">
    <property type="component" value="Unassembled WGS sequence"/>
</dbReference>
<feature type="coiled-coil region" evidence="4">
    <location>
        <begin position="715"/>
        <end position="767"/>
    </location>
</feature>
<feature type="compositionally biased region" description="Basic and acidic residues" evidence="5">
    <location>
        <begin position="849"/>
        <end position="868"/>
    </location>
</feature>
<dbReference type="Pfam" id="PF13516">
    <property type="entry name" value="LRR_6"/>
    <property type="match status" value="2"/>
</dbReference>
<dbReference type="GO" id="GO:0005634">
    <property type="term" value="C:nucleus"/>
    <property type="evidence" value="ECO:0007669"/>
    <property type="project" value="TreeGrafter"/>
</dbReference>
<keyword evidence="3" id="KW-0677">Repeat</keyword>
<evidence type="ECO:0000256" key="4">
    <source>
        <dbReference type="SAM" id="Coils"/>
    </source>
</evidence>
<keyword evidence="7" id="KW-1185">Reference proteome</keyword>
<evidence type="ECO:0000256" key="1">
    <source>
        <dbReference type="ARBA" id="ARBA00022468"/>
    </source>
</evidence>
<gene>
    <name evidence="6" type="primary">Contig4550.g4856</name>
    <name evidence="6" type="ORF">STYLEM_5329</name>
</gene>
<feature type="region of interest" description="Disordered" evidence="5">
    <location>
        <begin position="845"/>
        <end position="908"/>
    </location>
</feature>
<dbReference type="InParanoid" id="A0A078A6H8"/>
<proteinExistence type="predicted"/>
<dbReference type="InterPro" id="IPR027038">
    <property type="entry name" value="RanGap"/>
</dbReference>
<dbReference type="GO" id="GO:0005829">
    <property type="term" value="C:cytosol"/>
    <property type="evidence" value="ECO:0007669"/>
    <property type="project" value="TreeGrafter"/>
</dbReference>
<evidence type="ECO:0000256" key="5">
    <source>
        <dbReference type="SAM" id="MobiDB-lite"/>
    </source>
</evidence>
<evidence type="ECO:0000256" key="3">
    <source>
        <dbReference type="ARBA" id="ARBA00022737"/>
    </source>
</evidence>
<keyword evidence="2" id="KW-0433">Leucine-rich repeat</keyword>
<keyword evidence="1" id="KW-0343">GTPase activation</keyword>
<dbReference type="SUPFAM" id="SSF52047">
    <property type="entry name" value="RNI-like"/>
    <property type="match status" value="2"/>
</dbReference>
<sequence length="908" mass="104846">MKLVHRRGSKLTEINPRKLESSYGQNLDQTTEIKGDNFYKTQLQLKPIKIEDSNQNVYSNHSQNIRRQILKEAVAQNSNYISLNLKNTTINQTVTKKGLNLQLSLTNKETKEDSRNMGTKISNQTQTIFQSSQAMPRRHMRPQTSHKRNYLMNQTSISNDPYSVVESQQQLMKAMKFNKGNQNRSISAVNQYDIFNSSIQQSDFVQSSLSHLKDLSPSKMFVTSFQYDEEVDFNLKNTIDDITIVHLFDARMKDMDLLNKGSMKKAFEHFKLYINTHSRYGKLNLKNMQMGLNSAYFISKMLQKSRFSNVKILNLSNNNLCDDGTRILSYYLNDNLSLIALNLSSNNITCIGAKHLFEALESNQSIVDINISTEIESNTPNKIGPAGAQMLAQLLLSQRFIAFINLKGNGIGNKGFQALCQVLQNSSTVLSLNVEKNHISNIGLDKLTLMMEQNDEPFRLQELIIAKNDIGNQSIENFMQECCNTSQILNLNISDCSFDNEIARRLFNSLKNARFLSQINLSSNVISSCPEFLMKEFILSNSNLRILNLSQCQMGDPAAIGLFKGLQKNNILFNLKLRQNLLTDAVSDHLYNLLQCKVSLLKSLDLSQNQLTDITGVKIANSLETNMIMISINLQGNSLRTASGEAFSKTTILNNTIQKIKLRFNLIKYIHMKSINANLDNNIANNLTKDIPYKKEEIKRMKFEQKKKTEITSQIEQIKSDKDVEQSEIMAMEKEFLEIQLEEEQRTKRLEEELQKLLKKRRVLDFEFGLLDDKEQKIQWKKEQEVQILKSGINGIVGMLPVYARDIKEGQEKNKKLRKEFREQIMDLKREKNIEKDKEENQFSIYKMTRRDHDNQVREIEVEQRSKELQQQMMEEEKLRQASLPQTKSKKHKKNKKKDKKDKDSEKM</sequence>
<dbReference type="GO" id="GO:0006913">
    <property type="term" value="P:nucleocytoplasmic transport"/>
    <property type="evidence" value="ECO:0007669"/>
    <property type="project" value="TreeGrafter"/>
</dbReference>
<evidence type="ECO:0000256" key="2">
    <source>
        <dbReference type="ARBA" id="ARBA00022614"/>
    </source>
</evidence>
<dbReference type="AlphaFoldDB" id="A0A078A6H8"/>
<dbReference type="GO" id="GO:0031267">
    <property type="term" value="F:small GTPase binding"/>
    <property type="evidence" value="ECO:0007669"/>
    <property type="project" value="TreeGrafter"/>
</dbReference>
<dbReference type="OMA" id="HTVQEND"/>
<dbReference type="GO" id="GO:0048471">
    <property type="term" value="C:perinuclear region of cytoplasm"/>
    <property type="evidence" value="ECO:0007669"/>
    <property type="project" value="TreeGrafter"/>
</dbReference>
<dbReference type="EMBL" id="CCKQ01005174">
    <property type="protein sequence ID" value="CDW76329.1"/>
    <property type="molecule type" value="Genomic_DNA"/>
</dbReference>